<organism evidence="4 5">
    <name type="scientific">Heracleum sosnowskyi</name>
    <dbReference type="NCBI Taxonomy" id="360622"/>
    <lineage>
        <taxon>Eukaryota</taxon>
        <taxon>Viridiplantae</taxon>
        <taxon>Streptophyta</taxon>
        <taxon>Embryophyta</taxon>
        <taxon>Tracheophyta</taxon>
        <taxon>Spermatophyta</taxon>
        <taxon>Magnoliopsida</taxon>
        <taxon>eudicotyledons</taxon>
        <taxon>Gunneridae</taxon>
        <taxon>Pentapetalae</taxon>
        <taxon>asterids</taxon>
        <taxon>campanulids</taxon>
        <taxon>Apiales</taxon>
        <taxon>Apiaceae</taxon>
        <taxon>Apioideae</taxon>
        <taxon>apioid superclade</taxon>
        <taxon>Tordylieae</taxon>
        <taxon>Tordyliinae</taxon>
        <taxon>Heracleum</taxon>
    </lineage>
</organism>
<protein>
    <submittedName>
        <fullName evidence="4">Uncharacterized protein</fullName>
    </submittedName>
</protein>
<proteinExistence type="inferred from homology"/>
<feature type="transmembrane region" description="Helical" evidence="3">
    <location>
        <begin position="32"/>
        <end position="59"/>
    </location>
</feature>
<gene>
    <name evidence="4" type="ORF">POM88_052344</name>
</gene>
<dbReference type="Proteomes" id="UP001237642">
    <property type="component" value="Unassembled WGS sequence"/>
</dbReference>
<comment type="similarity">
    <text evidence="1">Belongs to the unc-93 family.</text>
</comment>
<feature type="transmembrane region" description="Helical" evidence="3">
    <location>
        <begin position="71"/>
        <end position="100"/>
    </location>
</feature>
<dbReference type="InterPro" id="IPR051951">
    <property type="entry name" value="UNC-93_regulatory"/>
</dbReference>
<reference evidence="4" key="2">
    <citation type="submission" date="2023-05" db="EMBL/GenBank/DDBJ databases">
        <authorList>
            <person name="Schelkunov M.I."/>
        </authorList>
    </citation>
    <scope>NUCLEOTIDE SEQUENCE</scope>
    <source>
        <strain evidence="4">Hsosn_3</strain>
        <tissue evidence="4">Leaf</tissue>
    </source>
</reference>
<sequence>MITDEEDSIFELARQCRNSDFFIIIISKIQKFLVACLNSITLIVCGGALTQAIVLLWLLLGYSTSTGLYGIVIPLIIAAIWGIGDGIFNTQLSALIALLFKHDMFFSESGIRYGLLGLRILLTQLSDEDLVNGRFICTTQALAECFNRDCLFRKPLHYIQFRCSLDVGDESGWAHAEAKGRRRKTKRKMSKPGRHSVAQSNSNYFDDPETMDTMPAVEQDKKLQKPLDVSCSCSKWSFCKTAKSCTRIRLAEQAILIQLHRRQKSHGEGMNMHGRGNYQVQVNFDAA</sequence>
<feature type="compositionally biased region" description="Basic residues" evidence="2">
    <location>
        <begin position="180"/>
        <end position="194"/>
    </location>
</feature>
<keyword evidence="3" id="KW-0472">Membrane</keyword>
<comment type="caution">
    <text evidence="4">The sequence shown here is derived from an EMBL/GenBank/DDBJ whole genome shotgun (WGS) entry which is preliminary data.</text>
</comment>
<keyword evidence="3" id="KW-1133">Transmembrane helix</keyword>
<evidence type="ECO:0000256" key="1">
    <source>
        <dbReference type="ARBA" id="ARBA00009172"/>
    </source>
</evidence>
<evidence type="ECO:0000256" key="3">
    <source>
        <dbReference type="SAM" id="Phobius"/>
    </source>
</evidence>
<dbReference type="PANTHER" id="PTHR19444:SF13">
    <property type="entry name" value="PROTEIN UNC-93 HOMOLOG A"/>
    <property type="match status" value="1"/>
</dbReference>
<dbReference type="PANTHER" id="PTHR19444">
    <property type="entry name" value="UNC-93 RELATED"/>
    <property type="match status" value="1"/>
</dbReference>
<evidence type="ECO:0000313" key="4">
    <source>
        <dbReference type="EMBL" id="KAK1353209.1"/>
    </source>
</evidence>
<dbReference type="AlphaFoldDB" id="A0AAD8LYT5"/>
<name>A0AAD8LYT5_9APIA</name>
<reference evidence="4" key="1">
    <citation type="submission" date="2023-02" db="EMBL/GenBank/DDBJ databases">
        <title>Genome of toxic invasive species Heracleum sosnowskyi carries increased number of genes despite the absence of recent whole-genome duplications.</title>
        <authorList>
            <person name="Schelkunov M."/>
            <person name="Shtratnikova V."/>
            <person name="Makarenko M."/>
            <person name="Klepikova A."/>
            <person name="Omelchenko D."/>
            <person name="Novikova G."/>
            <person name="Obukhova E."/>
            <person name="Bogdanov V."/>
            <person name="Penin A."/>
            <person name="Logacheva M."/>
        </authorList>
    </citation>
    <scope>NUCLEOTIDE SEQUENCE</scope>
    <source>
        <strain evidence="4">Hsosn_3</strain>
        <tissue evidence="4">Leaf</tissue>
    </source>
</reference>
<dbReference type="EMBL" id="JAUIZM010000013">
    <property type="protein sequence ID" value="KAK1353209.1"/>
    <property type="molecule type" value="Genomic_DNA"/>
</dbReference>
<accession>A0AAD8LYT5</accession>
<feature type="region of interest" description="Disordered" evidence="2">
    <location>
        <begin position="177"/>
        <end position="212"/>
    </location>
</feature>
<keyword evidence="5" id="KW-1185">Reference proteome</keyword>
<evidence type="ECO:0000256" key="2">
    <source>
        <dbReference type="SAM" id="MobiDB-lite"/>
    </source>
</evidence>
<keyword evidence="3" id="KW-0812">Transmembrane</keyword>
<evidence type="ECO:0000313" key="5">
    <source>
        <dbReference type="Proteomes" id="UP001237642"/>
    </source>
</evidence>